<accession>A0ABU2ZZB8</accession>
<evidence type="ECO:0000256" key="5">
    <source>
        <dbReference type="ARBA" id="ARBA00022764"/>
    </source>
</evidence>
<sequence>MSKLKIFITFLFLISHFPSLAYSNIYDRAFIINLAKEFVESNTPVPIRGKRVIEPASIDSRITLKPCAIPLTANIPDNYSSRNVNVKISCESSTPWHLFLLVRVTVTVPVLATKYKINKGTILDKSNIMVEWRELNSIRSEILDDIDLIIGARSKRTLSQGAIITKRAICVVCKNENVTIIAKSDNFMIKTAGIALKNATFGEQVKVKNTRSGRTINAQVNAINQVVINL</sequence>
<comment type="function">
    <text evidence="6 7">Involved in the assembly process of the P-ring formation. It may associate with FlgF on the rod constituting a structure essential for the P-ring assembly or may act as a modulator protein for the P-ring assembly.</text>
</comment>
<dbReference type="RefSeq" id="WP_311578011.1">
    <property type="nucleotide sequence ID" value="NZ_JAVRIF010000002.1"/>
</dbReference>
<evidence type="ECO:0000259" key="8">
    <source>
        <dbReference type="SMART" id="SM00858"/>
    </source>
</evidence>
<evidence type="ECO:0000256" key="6">
    <source>
        <dbReference type="ARBA" id="ARBA00025643"/>
    </source>
</evidence>
<dbReference type="PANTHER" id="PTHR36307">
    <property type="entry name" value="FLAGELLA BASAL BODY P-RING FORMATION PROTEIN FLGA"/>
    <property type="match status" value="1"/>
</dbReference>
<dbReference type="Proteomes" id="UP001266357">
    <property type="component" value="Unassembled WGS sequence"/>
</dbReference>
<keyword evidence="9" id="KW-0282">Flagellum</keyword>
<dbReference type="InterPro" id="IPR041231">
    <property type="entry name" value="FlgA_N"/>
</dbReference>
<keyword evidence="5 7" id="KW-0574">Periplasm</keyword>
<keyword evidence="10" id="KW-1185">Reference proteome</keyword>
<evidence type="ECO:0000313" key="10">
    <source>
        <dbReference type="Proteomes" id="UP001266357"/>
    </source>
</evidence>
<dbReference type="InterPro" id="IPR039246">
    <property type="entry name" value="Flagellar_FlgA"/>
</dbReference>
<dbReference type="InterPro" id="IPR017585">
    <property type="entry name" value="SAF_FlgA"/>
</dbReference>
<evidence type="ECO:0000256" key="3">
    <source>
        <dbReference type="ARBA" id="ARBA00014754"/>
    </source>
</evidence>
<protein>
    <recommendedName>
        <fullName evidence="3 7">Flagella basal body P-ring formation protein FlgA</fullName>
    </recommendedName>
</protein>
<evidence type="ECO:0000256" key="4">
    <source>
        <dbReference type="ARBA" id="ARBA00022729"/>
    </source>
</evidence>
<evidence type="ECO:0000256" key="1">
    <source>
        <dbReference type="ARBA" id="ARBA00004418"/>
    </source>
</evidence>
<dbReference type="Gene3D" id="2.30.30.760">
    <property type="match status" value="1"/>
</dbReference>
<dbReference type="NCBIfam" id="TIGR03170">
    <property type="entry name" value="flgA_cterm"/>
    <property type="match status" value="1"/>
</dbReference>
<dbReference type="CDD" id="cd11614">
    <property type="entry name" value="SAF_CpaB_FlgA_like"/>
    <property type="match status" value="1"/>
</dbReference>
<evidence type="ECO:0000256" key="7">
    <source>
        <dbReference type="RuleBase" id="RU362063"/>
    </source>
</evidence>
<gene>
    <name evidence="9" type="primary">flgA</name>
    <name evidence="9" type="ORF">RM573_04705</name>
</gene>
<dbReference type="InterPro" id="IPR013974">
    <property type="entry name" value="SAF"/>
</dbReference>
<feature type="domain" description="SAF" evidence="8">
    <location>
        <begin position="106"/>
        <end position="170"/>
    </location>
</feature>
<comment type="subcellular location">
    <subcellularLocation>
        <location evidence="1 7">Periplasm</location>
    </subcellularLocation>
</comment>
<comment type="similarity">
    <text evidence="2 7">Belongs to the FlgA family.</text>
</comment>
<dbReference type="PANTHER" id="PTHR36307:SF1">
    <property type="entry name" value="FLAGELLA BASAL BODY P-RING FORMATION PROTEIN FLGA"/>
    <property type="match status" value="1"/>
</dbReference>
<keyword evidence="7" id="KW-1005">Bacterial flagellum biogenesis</keyword>
<keyword evidence="4" id="KW-0732">Signal</keyword>
<dbReference type="EMBL" id="JAVRIF010000002">
    <property type="protein sequence ID" value="MDT0602885.1"/>
    <property type="molecule type" value="Genomic_DNA"/>
</dbReference>
<dbReference type="Pfam" id="PF13144">
    <property type="entry name" value="ChapFlgA"/>
    <property type="match status" value="1"/>
</dbReference>
<name>A0ABU2ZZB8_9GAMM</name>
<evidence type="ECO:0000313" key="9">
    <source>
        <dbReference type="EMBL" id="MDT0602885.1"/>
    </source>
</evidence>
<dbReference type="Pfam" id="PF17656">
    <property type="entry name" value="ChapFlgA_N"/>
    <property type="match status" value="1"/>
</dbReference>
<comment type="caution">
    <text evidence="9">The sequence shown here is derived from an EMBL/GenBank/DDBJ whole genome shotgun (WGS) entry which is preliminary data.</text>
</comment>
<keyword evidence="9" id="KW-0966">Cell projection</keyword>
<dbReference type="SMART" id="SM00858">
    <property type="entry name" value="SAF"/>
    <property type="match status" value="1"/>
</dbReference>
<keyword evidence="9" id="KW-0969">Cilium</keyword>
<evidence type="ECO:0000256" key="2">
    <source>
        <dbReference type="ARBA" id="ARBA00010474"/>
    </source>
</evidence>
<proteinExistence type="inferred from homology"/>
<organism evidence="9 10">
    <name type="scientific">Thalassotalea castellviae</name>
    <dbReference type="NCBI Taxonomy" id="3075612"/>
    <lineage>
        <taxon>Bacteria</taxon>
        <taxon>Pseudomonadati</taxon>
        <taxon>Pseudomonadota</taxon>
        <taxon>Gammaproteobacteria</taxon>
        <taxon>Alteromonadales</taxon>
        <taxon>Colwelliaceae</taxon>
        <taxon>Thalassotalea</taxon>
    </lineage>
</organism>
<reference evidence="9 10" key="1">
    <citation type="submission" date="2023-09" db="EMBL/GenBank/DDBJ databases">
        <authorList>
            <person name="Rey-Velasco X."/>
        </authorList>
    </citation>
    <scope>NUCLEOTIDE SEQUENCE [LARGE SCALE GENOMIC DNA]</scope>
    <source>
        <strain evidence="9 10">W431</strain>
    </source>
</reference>
<dbReference type="Gene3D" id="3.90.1210.10">
    <property type="entry name" value="Antifreeze-like/N-acetylneuraminic acid synthase C-terminal domain"/>
    <property type="match status" value="1"/>
</dbReference>